<feature type="chain" id="PRO_5027932991" evidence="1">
    <location>
        <begin position="19"/>
        <end position="62"/>
    </location>
</feature>
<evidence type="ECO:0000256" key="1">
    <source>
        <dbReference type="SAM" id="SignalP"/>
    </source>
</evidence>
<reference evidence="3" key="1">
    <citation type="journal article" date="2019" name="Mol. Biol. Evol.">
        <title>Blast fungal genomes show frequent chromosomal changes, gene gains and losses, and effector gene turnover.</title>
        <authorList>
            <person name="Gomez Luciano L.B."/>
            <person name="Jason Tsai I."/>
            <person name="Chuma I."/>
            <person name="Tosa Y."/>
            <person name="Chen Y.H."/>
            <person name="Li J.Y."/>
            <person name="Li M.Y."/>
            <person name="Jade Lu M.Y."/>
            <person name="Nakayashiki H."/>
            <person name="Li W.H."/>
        </authorList>
    </citation>
    <scope>NUCLEOTIDE SEQUENCE</scope>
    <source>
        <strain evidence="3">NI907</strain>
    </source>
</reference>
<dbReference type="AlphaFoldDB" id="A0A6P8AS72"/>
<dbReference type="GeneID" id="41964910"/>
<keyword evidence="1" id="KW-0732">Signal</keyword>
<name>A0A6P8AS72_PYRGI</name>
<evidence type="ECO:0000313" key="2">
    <source>
        <dbReference type="Proteomes" id="UP000515153"/>
    </source>
</evidence>
<reference evidence="3" key="2">
    <citation type="submission" date="2019-10" db="EMBL/GenBank/DDBJ databases">
        <authorList>
            <consortium name="NCBI Genome Project"/>
        </authorList>
    </citation>
    <scope>NUCLEOTIDE SEQUENCE</scope>
    <source>
        <strain evidence="3">NI907</strain>
    </source>
</reference>
<dbReference type="Proteomes" id="UP000515153">
    <property type="component" value="Unplaced"/>
</dbReference>
<protein>
    <submittedName>
        <fullName evidence="3">Uncharacterized protein</fullName>
    </submittedName>
</protein>
<gene>
    <name evidence="3" type="ORF">PgNI_10022</name>
</gene>
<dbReference type="KEGG" id="pgri:PgNI_10022"/>
<feature type="signal peptide" evidence="1">
    <location>
        <begin position="1"/>
        <end position="18"/>
    </location>
</feature>
<reference evidence="3" key="3">
    <citation type="submission" date="2025-08" db="UniProtKB">
        <authorList>
            <consortium name="RefSeq"/>
        </authorList>
    </citation>
    <scope>IDENTIFICATION</scope>
    <source>
        <strain evidence="3">NI907</strain>
    </source>
</reference>
<organism evidence="2 3">
    <name type="scientific">Pyricularia grisea</name>
    <name type="common">Crabgrass-specific blast fungus</name>
    <name type="synonym">Magnaporthe grisea</name>
    <dbReference type="NCBI Taxonomy" id="148305"/>
    <lineage>
        <taxon>Eukaryota</taxon>
        <taxon>Fungi</taxon>
        <taxon>Dikarya</taxon>
        <taxon>Ascomycota</taxon>
        <taxon>Pezizomycotina</taxon>
        <taxon>Sordariomycetes</taxon>
        <taxon>Sordariomycetidae</taxon>
        <taxon>Magnaporthales</taxon>
        <taxon>Pyriculariaceae</taxon>
        <taxon>Pyricularia</taxon>
    </lineage>
</organism>
<proteinExistence type="predicted"/>
<keyword evidence="2" id="KW-1185">Reference proteome</keyword>
<accession>A0A6P8AS72</accession>
<dbReference type="RefSeq" id="XP_030977758.1">
    <property type="nucleotide sequence ID" value="XM_031130002.1"/>
</dbReference>
<sequence>MQFSRVYLLSFYIAGVTAVLYSQEDNLPKIIGGKIPPNTKSRLGVPLVYSSDGKHCSVRNKT</sequence>
<evidence type="ECO:0000313" key="3">
    <source>
        <dbReference type="RefSeq" id="XP_030977758.1"/>
    </source>
</evidence>